<proteinExistence type="predicted"/>
<keyword evidence="2" id="KW-1185">Reference proteome</keyword>
<accession>A0AAV2FDL3</accession>
<protein>
    <submittedName>
        <fullName evidence="1">Uncharacterized protein</fullName>
    </submittedName>
</protein>
<gene>
    <name evidence="1" type="ORF">LTRI10_LOCUS35953</name>
</gene>
<sequence length="94" mass="10072">MSKRSYPILDLTPSIAAAVDGIGPPPPLPPAMPAPSPHAERSFLPLAAAAHCRRCRWVVFSFNRCRQPPAPEFFPPSIAGDGRKTNRWAAGAAL</sequence>
<dbReference type="AlphaFoldDB" id="A0AAV2FDL3"/>
<reference evidence="1 2" key="1">
    <citation type="submission" date="2024-04" db="EMBL/GenBank/DDBJ databases">
        <authorList>
            <person name="Fracassetti M."/>
        </authorList>
    </citation>
    <scope>NUCLEOTIDE SEQUENCE [LARGE SCALE GENOMIC DNA]</scope>
</reference>
<evidence type="ECO:0000313" key="1">
    <source>
        <dbReference type="EMBL" id="CAL1395525.1"/>
    </source>
</evidence>
<name>A0AAV2FDL3_9ROSI</name>
<organism evidence="1 2">
    <name type="scientific">Linum trigynum</name>
    <dbReference type="NCBI Taxonomy" id="586398"/>
    <lineage>
        <taxon>Eukaryota</taxon>
        <taxon>Viridiplantae</taxon>
        <taxon>Streptophyta</taxon>
        <taxon>Embryophyta</taxon>
        <taxon>Tracheophyta</taxon>
        <taxon>Spermatophyta</taxon>
        <taxon>Magnoliopsida</taxon>
        <taxon>eudicotyledons</taxon>
        <taxon>Gunneridae</taxon>
        <taxon>Pentapetalae</taxon>
        <taxon>rosids</taxon>
        <taxon>fabids</taxon>
        <taxon>Malpighiales</taxon>
        <taxon>Linaceae</taxon>
        <taxon>Linum</taxon>
    </lineage>
</organism>
<dbReference type="EMBL" id="OZ034819">
    <property type="protein sequence ID" value="CAL1395525.1"/>
    <property type="molecule type" value="Genomic_DNA"/>
</dbReference>
<evidence type="ECO:0000313" key="2">
    <source>
        <dbReference type="Proteomes" id="UP001497516"/>
    </source>
</evidence>
<dbReference type="Proteomes" id="UP001497516">
    <property type="component" value="Chromosome 6"/>
</dbReference>